<feature type="compositionally biased region" description="Basic and acidic residues" evidence="5">
    <location>
        <begin position="355"/>
        <end position="365"/>
    </location>
</feature>
<evidence type="ECO:0000256" key="1">
    <source>
        <dbReference type="ARBA" id="ARBA00004141"/>
    </source>
</evidence>
<evidence type="ECO:0000256" key="3">
    <source>
        <dbReference type="ARBA" id="ARBA00022989"/>
    </source>
</evidence>
<sequence>MSWRHWVKPVFIVFYTVLLCTTLPLLVIEFRTVTPAVVSAWFIGGMFVLGAVPISLWTILDHLVHFTKPYLQLPIIRILWMVPIYALDAWFALKFPHLSIYFDTLRECYEAYVIYNFLTFLLNYLRHEYPDFLYLVEQKPQVKHIFPFCCLRNWPMGRSFIDHCRHGTLQYTVVRPVTTVVALICELFDVYGEADFSFHKAFLYLTIINNVSQVWALYCLVLFYQCTKEELRPMSPISKFLCVKFVVFMSFWQSILFFILAVAGVFKDVKIWEMKEVNSIGIVLQNFAICIEMFIAALAHHFSFSYQPYVDPDAPEMNCCASCWYMWNVSDMRRDVCEHIRHIGHSVTSIGFPRRSTDRRPDRSAARFLSDSSDHSQDNDTETNPLLKSSHPERSGSPGVDHSFSEPVFVPVSNRLVLLAANANNGQVVADNDPAPSVTQQTTNRDMLATNGVC</sequence>
<name>A0AAV2T1H2_CALDB</name>
<feature type="transmembrane region" description="Helical" evidence="6">
    <location>
        <begin position="201"/>
        <end position="224"/>
    </location>
</feature>
<keyword evidence="4 6" id="KW-0472">Membrane</keyword>
<feature type="transmembrane region" description="Helical" evidence="6">
    <location>
        <begin position="40"/>
        <end position="60"/>
    </location>
</feature>
<evidence type="ECO:0008006" key="9">
    <source>
        <dbReference type="Google" id="ProtNLM"/>
    </source>
</evidence>
<reference evidence="7" key="1">
    <citation type="submission" date="2024-06" db="EMBL/GenBank/DDBJ databases">
        <authorList>
            <person name="Liu X."/>
            <person name="Lenzi L."/>
            <person name="Haldenby T S."/>
            <person name="Uol C."/>
        </authorList>
    </citation>
    <scope>NUCLEOTIDE SEQUENCE</scope>
</reference>
<evidence type="ECO:0000256" key="5">
    <source>
        <dbReference type="SAM" id="MobiDB-lite"/>
    </source>
</evidence>
<evidence type="ECO:0000256" key="4">
    <source>
        <dbReference type="ARBA" id="ARBA00023136"/>
    </source>
</evidence>
<dbReference type="GO" id="GO:0016020">
    <property type="term" value="C:membrane"/>
    <property type="evidence" value="ECO:0007669"/>
    <property type="project" value="UniProtKB-SubCell"/>
</dbReference>
<keyword evidence="3 6" id="KW-1133">Transmembrane helix</keyword>
<accession>A0AAV2T1H2</accession>
<dbReference type="Pfam" id="PF03619">
    <property type="entry name" value="Solute_trans_a"/>
    <property type="match status" value="1"/>
</dbReference>
<evidence type="ECO:0000313" key="8">
    <source>
        <dbReference type="Proteomes" id="UP001497525"/>
    </source>
</evidence>
<dbReference type="SMART" id="SM01417">
    <property type="entry name" value="Solute_trans_a"/>
    <property type="match status" value="1"/>
</dbReference>
<evidence type="ECO:0000256" key="2">
    <source>
        <dbReference type="ARBA" id="ARBA00022692"/>
    </source>
</evidence>
<keyword evidence="2 6" id="KW-0812">Transmembrane</keyword>
<feature type="transmembrane region" description="Helical" evidence="6">
    <location>
        <begin position="245"/>
        <end position="266"/>
    </location>
</feature>
<comment type="subcellular location">
    <subcellularLocation>
        <location evidence="1">Membrane</location>
        <topology evidence="1">Multi-pass membrane protein</topology>
    </subcellularLocation>
</comment>
<feature type="region of interest" description="Disordered" evidence="5">
    <location>
        <begin position="351"/>
        <end position="402"/>
    </location>
</feature>
<feature type="transmembrane region" description="Helical" evidence="6">
    <location>
        <begin position="75"/>
        <end position="96"/>
    </location>
</feature>
<evidence type="ECO:0000313" key="7">
    <source>
        <dbReference type="EMBL" id="CAL5131273.1"/>
    </source>
</evidence>
<organism evidence="7 8">
    <name type="scientific">Calicophoron daubneyi</name>
    <name type="common">Rumen fluke</name>
    <name type="synonym">Paramphistomum daubneyi</name>
    <dbReference type="NCBI Taxonomy" id="300641"/>
    <lineage>
        <taxon>Eukaryota</taxon>
        <taxon>Metazoa</taxon>
        <taxon>Spiralia</taxon>
        <taxon>Lophotrochozoa</taxon>
        <taxon>Platyhelminthes</taxon>
        <taxon>Trematoda</taxon>
        <taxon>Digenea</taxon>
        <taxon>Plagiorchiida</taxon>
        <taxon>Pronocephalata</taxon>
        <taxon>Paramphistomoidea</taxon>
        <taxon>Paramphistomidae</taxon>
        <taxon>Calicophoron</taxon>
    </lineage>
</organism>
<dbReference type="PANTHER" id="PTHR23423">
    <property type="entry name" value="ORGANIC SOLUTE TRANSPORTER-RELATED"/>
    <property type="match status" value="1"/>
</dbReference>
<evidence type="ECO:0000256" key="6">
    <source>
        <dbReference type="SAM" id="Phobius"/>
    </source>
</evidence>
<proteinExistence type="predicted"/>
<dbReference type="InterPro" id="IPR005178">
    <property type="entry name" value="Ostalpha/TMEM184C"/>
</dbReference>
<dbReference type="EMBL" id="CAXLJL010000088">
    <property type="protein sequence ID" value="CAL5131273.1"/>
    <property type="molecule type" value="Genomic_DNA"/>
</dbReference>
<feature type="transmembrane region" description="Helical" evidence="6">
    <location>
        <begin position="278"/>
        <end position="299"/>
    </location>
</feature>
<protein>
    <recommendedName>
        <fullName evidence="9">Transmembrane protein 184C</fullName>
    </recommendedName>
</protein>
<feature type="transmembrane region" description="Helical" evidence="6">
    <location>
        <begin position="6"/>
        <end position="28"/>
    </location>
</feature>
<gene>
    <name evidence="7" type="ORF">CDAUBV1_LOCUS3701</name>
</gene>
<comment type="caution">
    <text evidence="7">The sequence shown here is derived from an EMBL/GenBank/DDBJ whole genome shotgun (WGS) entry which is preliminary data.</text>
</comment>
<dbReference type="AlphaFoldDB" id="A0AAV2T1H2"/>
<dbReference type="Proteomes" id="UP001497525">
    <property type="component" value="Unassembled WGS sequence"/>
</dbReference>